<dbReference type="PRINTS" id="PR00465">
    <property type="entry name" value="EP450IV"/>
</dbReference>
<proteinExistence type="inferred from homology"/>
<dbReference type="eggNOG" id="KOG0159">
    <property type="taxonomic scope" value="Eukaryota"/>
</dbReference>
<dbReference type="InterPro" id="IPR001128">
    <property type="entry name" value="Cyt_P450"/>
</dbReference>
<accession>W3XLN0</accession>
<keyword evidence="10" id="KW-0812">Transmembrane</keyword>
<name>W3XLN0_PESFW</name>
<dbReference type="InterPro" id="IPR036396">
    <property type="entry name" value="Cyt_P450_sf"/>
</dbReference>
<feature type="transmembrane region" description="Helical" evidence="10">
    <location>
        <begin position="12"/>
        <end position="34"/>
    </location>
</feature>
<dbReference type="GO" id="GO:0005506">
    <property type="term" value="F:iron ion binding"/>
    <property type="evidence" value="ECO:0007669"/>
    <property type="project" value="InterPro"/>
</dbReference>
<evidence type="ECO:0000256" key="8">
    <source>
        <dbReference type="PIRSR" id="PIRSR602403-1"/>
    </source>
</evidence>
<keyword evidence="7 9" id="KW-0503">Monooxygenase</keyword>
<evidence type="ECO:0000256" key="5">
    <source>
        <dbReference type="ARBA" id="ARBA00023002"/>
    </source>
</evidence>
<evidence type="ECO:0000313" key="12">
    <source>
        <dbReference type="Proteomes" id="UP000030651"/>
    </source>
</evidence>
<evidence type="ECO:0000256" key="1">
    <source>
        <dbReference type="ARBA" id="ARBA00001971"/>
    </source>
</evidence>
<protein>
    <recommendedName>
        <fullName evidence="13">Trichodiene oxygenase</fullName>
    </recommendedName>
</protein>
<dbReference type="HOGENOM" id="CLU_001570_14_4_1"/>
<dbReference type="Proteomes" id="UP000030651">
    <property type="component" value="Unassembled WGS sequence"/>
</dbReference>
<keyword evidence="6 8" id="KW-0408">Iron</keyword>
<dbReference type="InParanoid" id="W3XLN0"/>
<keyword evidence="5 9" id="KW-0560">Oxidoreductase</keyword>
<dbReference type="InterPro" id="IPR050121">
    <property type="entry name" value="Cytochrome_P450_monoxygenase"/>
</dbReference>
<evidence type="ECO:0000313" key="11">
    <source>
        <dbReference type="EMBL" id="ETS86904.1"/>
    </source>
</evidence>
<evidence type="ECO:0000256" key="4">
    <source>
        <dbReference type="ARBA" id="ARBA00022723"/>
    </source>
</evidence>
<dbReference type="Pfam" id="PF00067">
    <property type="entry name" value="p450"/>
    <property type="match status" value="1"/>
</dbReference>
<sequence>MGVSFRLSEALSISNVIVASAIYLVTLVFYRLVLHPLARFPGPKLAASTLLYEAYYDLVRSGQYTFKIAELHEKYGPIIRISPHELHINDPSYFEKLYRHDGRWDKYSWSYDGFVAPGSTLCTAPHDLHKVRRLALNNFFSKAKVIARQDIIQRNVAKLCDRITELNGNTFDLGAAISAVARDIACQYIINKTYGALDKDDFNVATTQILQQGGVMWRTNKFIPWFNRMMRSIPRGLLVKTADESTKAFFEYLEESGEDTTKLLKEAATPSVDEAPRTMVHEIYDSKLPASEKTILRVQPDVSMTTGAGFETTSAVLRLIAFHIYSNPEILDRLRAELATLAVPASPVGENIDAKMLEQLPYLTSVLMEGLRLSPALSTRMARIAPDRELVYDKYCIPAGTPVSMTVILMHTNKELYPEPLSFRPDRWMDLEARKRLEKTYAPFSKGTRMCLGLHLAWAEMYLVIAALVQRFNFELPSAKAEDFEMVSDRFIIGTRAGATLNARVTLCTS</sequence>
<dbReference type="PRINTS" id="PR00385">
    <property type="entry name" value="P450"/>
</dbReference>
<gene>
    <name evidence="11" type="ORF">PFICI_00732</name>
</gene>
<dbReference type="GO" id="GO:0020037">
    <property type="term" value="F:heme binding"/>
    <property type="evidence" value="ECO:0007669"/>
    <property type="project" value="InterPro"/>
</dbReference>
<dbReference type="GeneID" id="19265745"/>
<comment type="similarity">
    <text evidence="2 9">Belongs to the cytochrome P450 family.</text>
</comment>
<dbReference type="RefSeq" id="XP_007827504.1">
    <property type="nucleotide sequence ID" value="XM_007829313.1"/>
</dbReference>
<keyword evidence="10" id="KW-0472">Membrane</keyword>
<reference evidence="12" key="1">
    <citation type="journal article" date="2015" name="BMC Genomics">
        <title>Genomic and transcriptomic analysis of the endophytic fungus Pestalotiopsis fici reveals its lifestyle and high potential for synthesis of natural products.</title>
        <authorList>
            <person name="Wang X."/>
            <person name="Zhang X."/>
            <person name="Liu L."/>
            <person name="Xiang M."/>
            <person name="Wang W."/>
            <person name="Sun X."/>
            <person name="Che Y."/>
            <person name="Guo L."/>
            <person name="Liu G."/>
            <person name="Guo L."/>
            <person name="Wang C."/>
            <person name="Yin W.B."/>
            <person name="Stadler M."/>
            <person name="Zhang X."/>
            <person name="Liu X."/>
        </authorList>
    </citation>
    <scope>NUCLEOTIDE SEQUENCE [LARGE SCALE GENOMIC DNA]</scope>
    <source>
        <strain evidence="12">W106-1 / CGMCC3.15140</strain>
    </source>
</reference>
<keyword evidence="4 8" id="KW-0479">Metal-binding</keyword>
<dbReference type="PROSITE" id="PS00086">
    <property type="entry name" value="CYTOCHROME_P450"/>
    <property type="match status" value="1"/>
</dbReference>
<dbReference type="PANTHER" id="PTHR24305:SF157">
    <property type="entry name" value="N-ACETYLTRYPTOPHAN 6-HYDROXYLASE IVOC-RELATED"/>
    <property type="match status" value="1"/>
</dbReference>
<dbReference type="PANTHER" id="PTHR24305">
    <property type="entry name" value="CYTOCHROME P450"/>
    <property type="match status" value="1"/>
</dbReference>
<feature type="binding site" description="axial binding residue" evidence="8">
    <location>
        <position position="451"/>
    </location>
    <ligand>
        <name>heme</name>
        <dbReference type="ChEBI" id="CHEBI:30413"/>
    </ligand>
    <ligandPart>
        <name>Fe</name>
        <dbReference type="ChEBI" id="CHEBI:18248"/>
    </ligandPart>
</feature>
<dbReference type="KEGG" id="pfy:PFICI_00732"/>
<evidence type="ECO:0000256" key="10">
    <source>
        <dbReference type="SAM" id="Phobius"/>
    </source>
</evidence>
<dbReference type="AlphaFoldDB" id="W3XLN0"/>
<organism evidence="11 12">
    <name type="scientific">Pestalotiopsis fici (strain W106-1 / CGMCC3.15140)</name>
    <dbReference type="NCBI Taxonomy" id="1229662"/>
    <lineage>
        <taxon>Eukaryota</taxon>
        <taxon>Fungi</taxon>
        <taxon>Dikarya</taxon>
        <taxon>Ascomycota</taxon>
        <taxon>Pezizomycotina</taxon>
        <taxon>Sordariomycetes</taxon>
        <taxon>Xylariomycetidae</taxon>
        <taxon>Amphisphaeriales</taxon>
        <taxon>Sporocadaceae</taxon>
        <taxon>Pestalotiopsis</taxon>
    </lineage>
</organism>
<evidence type="ECO:0000256" key="6">
    <source>
        <dbReference type="ARBA" id="ARBA00023004"/>
    </source>
</evidence>
<dbReference type="OrthoDB" id="3945418at2759"/>
<keyword evidence="10" id="KW-1133">Transmembrane helix</keyword>
<dbReference type="GO" id="GO:0004497">
    <property type="term" value="F:monooxygenase activity"/>
    <property type="evidence" value="ECO:0007669"/>
    <property type="project" value="UniProtKB-KW"/>
</dbReference>
<dbReference type="SUPFAM" id="SSF48264">
    <property type="entry name" value="Cytochrome P450"/>
    <property type="match status" value="1"/>
</dbReference>
<dbReference type="InterPro" id="IPR002403">
    <property type="entry name" value="Cyt_P450_E_grp-IV"/>
</dbReference>
<evidence type="ECO:0008006" key="13">
    <source>
        <dbReference type="Google" id="ProtNLM"/>
    </source>
</evidence>
<dbReference type="OMA" id="ARDIACQ"/>
<evidence type="ECO:0000256" key="2">
    <source>
        <dbReference type="ARBA" id="ARBA00010617"/>
    </source>
</evidence>
<evidence type="ECO:0000256" key="3">
    <source>
        <dbReference type="ARBA" id="ARBA00022617"/>
    </source>
</evidence>
<comment type="cofactor">
    <cofactor evidence="1 8">
        <name>heme</name>
        <dbReference type="ChEBI" id="CHEBI:30413"/>
    </cofactor>
</comment>
<dbReference type="Gene3D" id="1.10.630.10">
    <property type="entry name" value="Cytochrome P450"/>
    <property type="match status" value="1"/>
</dbReference>
<dbReference type="InterPro" id="IPR017972">
    <property type="entry name" value="Cyt_P450_CS"/>
</dbReference>
<dbReference type="GO" id="GO:0016705">
    <property type="term" value="F:oxidoreductase activity, acting on paired donors, with incorporation or reduction of molecular oxygen"/>
    <property type="evidence" value="ECO:0007669"/>
    <property type="project" value="InterPro"/>
</dbReference>
<keyword evidence="3 8" id="KW-0349">Heme</keyword>
<keyword evidence="12" id="KW-1185">Reference proteome</keyword>
<dbReference type="EMBL" id="KI912109">
    <property type="protein sequence ID" value="ETS86904.1"/>
    <property type="molecule type" value="Genomic_DNA"/>
</dbReference>
<evidence type="ECO:0000256" key="9">
    <source>
        <dbReference type="RuleBase" id="RU000461"/>
    </source>
</evidence>
<evidence type="ECO:0000256" key="7">
    <source>
        <dbReference type="ARBA" id="ARBA00023033"/>
    </source>
</evidence>
<dbReference type="CDD" id="cd11062">
    <property type="entry name" value="CYP58-like"/>
    <property type="match status" value="1"/>
</dbReference>